<reference evidence="1" key="1">
    <citation type="submission" date="2018-02" db="EMBL/GenBank/DDBJ databases">
        <title>Rhizophora mucronata_Transcriptome.</title>
        <authorList>
            <person name="Meera S.P."/>
            <person name="Sreeshan A."/>
            <person name="Augustine A."/>
        </authorList>
    </citation>
    <scope>NUCLEOTIDE SEQUENCE</scope>
    <source>
        <tissue evidence="1">Leaf</tissue>
    </source>
</reference>
<dbReference type="AlphaFoldDB" id="A0A2P2J9T8"/>
<protein>
    <submittedName>
        <fullName evidence="1">Uncharacterized protein</fullName>
    </submittedName>
</protein>
<proteinExistence type="predicted"/>
<accession>A0A2P2J9T8</accession>
<sequence length="78" mass="8916">MMLSLSSSLILGIINKFVMTCTICVADVVCISYLCRSFYFFYLIMQLKNYQSMGLVMAVEANKMPAFREQLHSLIDES</sequence>
<evidence type="ECO:0000313" key="1">
    <source>
        <dbReference type="EMBL" id="MBW90255.1"/>
    </source>
</evidence>
<name>A0A2P2J9T8_RHIMU</name>
<dbReference type="EMBL" id="GGEC01009772">
    <property type="protein sequence ID" value="MBW90255.1"/>
    <property type="molecule type" value="Transcribed_RNA"/>
</dbReference>
<organism evidence="1">
    <name type="scientific">Rhizophora mucronata</name>
    <name type="common">Asiatic mangrove</name>
    <dbReference type="NCBI Taxonomy" id="61149"/>
    <lineage>
        <taxon>Eukaryota</taxon>
        <taxon>Viridiplantae</taxon>
        <taxon>Streptophyta</taxon>
        <taxon>Embryophyta</taxon>
        <taxon>Tracheophyta</taxon>
        <taxon>Spermatophyta</taxon>
        <taxon>Magnoliopsida</taxon>
        <taxon>eudicotyledons</taxon>
        <taxon>Gunneridae</taxon>
        <taxon>Pentapetalae</taxon>
        <taxon>rosids</taxon>
        <taxon>fabids</taxon>
        <taxon>Malpighiales</taxon>
        <taxon>Rhizophoraceae</taxon>
        <taxon>Rhizophora</taxon>
    </lineage>
</organism>